<dbReference type="AlphaFoldDB" id="A0A6J7IJY8"/>
<evidence type="ECO:0000256" key="6">
    <source>
        <dbReference type="ARBA" id="ARBA00018483"/>
    </source>
</evidence>
<reference evidence="17" key="1">
    <citation type="submission" date="2020-05" db="EMBL/GenBank/DDBJ databases">
        <authorList>
            <person name="Chiriac C."/>
            <person name="Salcher M."/>
            <person name="Ghai R."/>
            <person name="Kavagutti S V."/>
        </authorList>
    </citation>
    <scope>NUCLEOTIDE SEQUENCE</scope>
</reference>
<evidence type="ECO:0000256" key="9">
    <source>
        <dbReference type="ARBA" id="ARBA00022679"/>
    </source>
</evidence>
<keyword evidence="13" id="KW-0274">FAD</keyword>
<keyword evidence="8" id="KW-0288">FMN</keyword>
<keyword evidence="12" id="KW-0418">Kinase</keyword>
<sequence>MDISGETVVAVGVFDGVHRGHQLILARARAHAAQLGLPVVAVTFNPHPMSVTRPGRHPKLLQTIDDRVASLTSLGADAVNVVEFTADFAALTPEEFVDQVLVTGLKARYVVVGDNFRFGQRAAGDPVALEEFGKSRGFEVEAVPLAIDGDEPWSSTYIRGLLVAGDIARATAALGRPFRLEGTVVHGNHRGRELGFPTANVDVAPHLVLPGPGVYAAWFGYSGTQRMAAVSVGTNPQFEGSEMRVEAYVLDSPGLDLYGQQVSVDFVARIRGQWVFPSVADLIARIEQDVAEVRLALAVS</sequence>
<dbReference type="SMART" id="SM00904">
    <property type="entry name" value="Flavokinase"/>
    <property type="match status" value="1"/>
</dbReference>
<evidence type="ECO:0000256" key="2">
    <source>
        <dbReference type="ARBA" id="ARBA00005201"/>
    </source>
</evidence>
<evidence type="ECO:0000256" key="11">
    <source>
        <dbReference type="ARBA" id="ARBA00022741"/>
    </source>
</evidence>
<dbReference type="Pfam" id="PF01687">
    <property type="entry name" value="Flavokinase"/>
    <property type="match status" value="1"/>
</dbReference>
<comment type="similarity">
    <text evidence="3">Belongs to the RibF family.</text>
</comment>
<keyword evidence="10" id="KW-0548">Nucleotidyltransferase</keyword>
<comment type="pathway">
    <text evidence="1">Cofactor biosynthesis; FAD biosynthesis; FAD from FMN: step 1/1.</text>
</comment>
<protein>
    <recommendedName>
        <fullName evidence="6">Bifunctional riboflavin kinase/FMN adenylyltransferase</fullName>
        <ecNumber evidence="4">2.7.1.26</ecNumber>
        <ecNumber evidence="5">2.7.7.2</ecNumber>
    </recommendedName>
</protein>
<dbReference type="FunFam" id="2.40.30.30:FF:000003">
    <property type="entry name" value="Riboflavin biosynthesis protein"/>
    <property type="match status" value="1"/>
</dbReference>
<evidence type="ECO:0000256" key="8">
    <source>
        <dbReference type="ARBA" id="ARBA00022643"/>
    </source>
</evidence>
<comment type="pathway">
    <text evidence="2">Cofactor biosynthesis; FMN biosynthesis; FMN from riboflavin (ATP route): step 1/1.</text>
</comment>
<feature type="domain" description="Riboflavin kinase" evidence="16">
    <location>
        <begin position="173"/>
        <end position="298"/>
    </location>
</feature>
<dbReference type="FunFam" id="3.40.50.620:FF:000021">
    <property type="entry name" value="Riboflavin biosynthesis protein"/>
    <property type="match status" value="1"/>
</dbReference>
<evidence type="ECO:0000313" key="17">
    <source>
        <dbReference type="EMBL" id="CAB4931488.1"/>
    </source>
</evidence>
<evidence type="ECO:0000256" key="14">
    <source>
        <dbReference type="ARBA" id="ARBA00022840"/>
    </source>
</evidence>
<dbReference type="InterPro" id="IPR023468">
    <property type="entry name" value="Riboflavin_kinase"/>
</dbReference>
<evidence type="ECO:0000256" key="12">
    <source>
        <dbReference type="ARBA" id="ARBA00022777"/>
    </source>
</evidence>
<evidence type="ECO:0000256" key="1">
    <source>
        <dbReference type="ARBA" id="ARBA00004726"/>
    </source>
</evidence>
<evidence type="ECO:0000256" key="10">
    <source>
        <dbReference type="ARBA" id="ARBA00022695"/>
    </source>
</evidence>
<dbReference type="Gene3D" id="2.40.30.30">
    <property type="entry name" value="Riboflavin kinase-like"/>
    <property type="match status" value="1"/>
</dbReference>
<dbReference type="PIRSF" id="PIRSF004491">
    <property type="entry name" value="FAD_Synth"/>
    <property type="match status" value="1"/>
</dbReference>
<organism evidence="17">
    <name type="scientific">freshwater metagenome</name>
    <dbReference type="NCBI Taxonomy" id="449393"/>
    <lineage>
        <taxon>unclassified sequences</taxon>
        <taxon>metagenomes</taxon>
        <taxon>ecological metagenomes</taxon>
    </lineage>
</organism>
<keyword evidence="11" id="KW-0547">Nucleotide-binding</keyword>
<dbReference type="CDD" id="cd02064">
    <property type="entry name" value="FAD_synthetase_N"/>
    <property type="match status" value="1"/>
</dbReference>
<dbReference type="EC" id="2.7.1.26" evidence="4"/>
<keyword evidence="14" id="KW-0067">ATP-binding</keyword>
<dbReference type="UniPathway" id="UPA00277">
    <property type="reaction ID" value="UER00407"/>
</dbReference>
<dbReference type="Pfam" id="PF06574">
    <property type="entry name" value="FAD_syn"/>
    <property type="match status" value="1"/>
</dbReference>
<dbReference type="SUPFAM" id="SSF52374">
    <property type="entry name" value="Nucleotidylyl transferase"/>
    <property type="match status" value="1"/>
</dbReference>
<dbReference type="UniPathway" id="UPA00276">
    <property type="reaction ID" value="UER00406"/>
</dbReference>
<accession>A0A6J7IJY8</accession>
<dbReference type="InterPro" id="IPR015864">
    <property type="entry name" value="FAD_synthase"/>
</dbReference>
<evidence type="ECO:0000256" key="13">
    <source>
        <dbReference type="ARBA" id="ARBA00022827"/>
    </source>
</evidence>
<evidence type="ECO:0000259" key="16">
    <source>
        <dbReference type="SMART" id="SM00904"/>
    </source>
</evidence>
<proteinExistence type="inferred from homology"/>
<keyword evidence="9" id="KW-0808">Transferase</keyword>
<dbReference type="GO" id="GO:0009231">
    <property type="term" value="P:riboflavin biosynthetic process"/>
    <property type="evidence" value="ECO:0007669"/>
    <property type="project" value="InterPro"/>
</dbReference>
<dbReference type="EC" id="2.7.7.2" evidence="5"/>
<evidence type="ECO:0000256" key="4">
    <source>
        <dbReference type="ARBA" id="ARBA00012105"/>
    </source>
</evidence>
<evidence type="ECO:0000256" key="3">
    <source>
        <dbReference type="ARBA" id="ARBA00010214"/>
    </source>
</evidence>
<dbReference type="PANTHER" id="PTHR22749">
    <property type="entry name" value="RIBOFLAVIN KINASE/FMN ADENYLYLTRANSFERASE"/>
    <property type="match status" value="1"/>
</dbReference>
<dbReference type="GO" id="GO:0008531">
    <property type="term" value="F:riboflavin kinase activity"/>
    <property type="evidence" value="ECO:0007669"/>
    <property type="project" value="UniProtKB-EC"/>
</dbReference>
<gene>
    <name evidence="17" type="ORF">UFOPK3610_01960</name>
</gene>
<evidence type="ECO:0000256" key="7">
    <source>
        <dbReference type="ARBA" id="ARBA00022630"/>
    </source>
</evidence>
<dbReference type="GO" id="GO:0005524">
    <property type="term" value="F:ATP binding"/>
    <property type="evidence" value="ECO:0007669"/>
    <property type="project" value="UniProtKB-KW"/>
</dbReference>
<dbReference type="GO" id="GO:0003919">
    <property type="term" value="F:FMN adenylyltransferase activity"/>
    <property type="evidence" value="ECO:0007669"/>
    <property type="project" value="UniProtKB-EC"/>
</dbReference>
<dbReference type="GO" id="GO:0009398">
    <property type="term" value="P:FMN biosynthetic process"/>
    <property type="evidence" value="ECO:0007669"/>
    <property type="project" value="UniProtKB-UniPathway"/>
</dbReference>
<evidence type="ECO:0000256" key="5">
    <source>
        <dbReference type="ARBA" id="ARBA00012393"/>
    </source>
</evidence>
<dbReference type="NCBIfam" id="TIGR00083">
    <property type="entry name" value="ribF"/>
    <property type="match status" value="1"/>
</dbReference>
<dbReference type="EMBL" id="CAFBMR010000144">
    <property type="protein sequence ID" value="CAB4931488.1"/>
    <property type="molecule type" value="Genomic_DNA"/>
</dbReference>
<dbReference type="InterPro" id="IPR023465">
    <property type="entry name" value="Riboflavin_kinase_dom_sf"/>
</dbReference>
<dbReference type="InterPro" id="IPR015865">
    <property type="entry name" value="Riboflavin_kinase_bac/euk"/>
</dbReference>
<dbReference type="SUPFAM" id="SSF82114">
    <property type="entry name" value="Riboflavin kinase-like"/>
    <property type="match status" value="1"/>
</dbReference>
<keyword evidence="15" id="KW-0511">Multifunctional enzyme</keyword>
<dbReference type="InterPro" id="IPR014729">
    <property type="entry name" value="Rossmann-like_a/b/a_fold"/>
</dbReference>
<dbReference type="NCBIfam" id="NF004160">
    <property type="entry name" value="PRK05627.1-3"/>
    <property type="match status" value="1"/>
</dbReference>
<dbReference type="GO" id="GO:0006747">
    <property type="term" value="P:FAD biosynthetic process"/>
    <property type="evidence" value="ECO:0007669"/>
    <property type="project" value="UniProtKB-UniPathway"/>
</dbReference>
<dbReference type="Gene3D" id="3.40.50.620">
    <property type="entry name" value="HUPs"/>
    <property type="match status" value="1"/>
</dbReference>
<name>A0A6J7IJY8_9ZZZZ</name>
<dbReference type="InterPro" id="IPR002606">
    <property type="entry name" value="Riboflavin_kinase_bac"/>
</dbReference>
<evidence type="ECO:0000256" key="15">
    <source>
        <dbReference type="ARBA" id="ARBA00023268"/>
    </source>
</evidence>
<dbReference type="PANTHER" id="PTHR22749:SF6">
    <property type="entry name" value="RIBOFLAVIN KINASE"/>
    <property type="match status" value="1"/>
</dbReference>
<keyword evidence="7" id="KW-0285">Flavoprotein</keyword>